<dbReference type="PANTHER" id="PTHR30509:SF9">
    <property type="entry name" value="MULTIDRUG RESISTANCE PROTEIN MDTO"/>
    <property type="match status" value="1"/>
</dbReference>
<feature type="transmembrane region" description="Helical" evidence="6">
    <location>
        <begin position="524"/>
        <end position="545"/>
    </location>
</feature>
<feature type="transmembrane region" description="Helical" evidence="6">
    <location>
        <begin position="404"/>
        <end position="422"/>
    </location>
</feature>
<dbReference type="PANTHER" id="PTHR30509">
    <property type="entry name" value="P-HYDROXYBENZOIC ACID EFFLUX PUMP SUBUNIT-RELATED"/>
    <property type="match status" value="1"/>
</dbReference>
<accession>A0A2C9V123</accession>
<comment type="subcellular location">
    <subcellularLocation>
        <location evidence="1">Cell membrane</location>
        <topology evidence="1">Multi-pass membrane protein</topology>
    </subcellularLocation>
</comment>
<dbReference type="GO" id="GO:0005886">
    <property type="term" value="C:plasma membrane"/>
    <property type="evidence" value="ECO:0000318"/>
    <property type="project" value="GO_Central"/>
</dbReference>
<evidence type="ECO:0000256" key="5">
    <source>
        <dbReference type="ARBA" id="ARBA00023136"/>
    </source>
</evidence>
<sequence length="809" mass="89761">MPAPTNSPERVRAVWRWCLATAFRTGLACTIVGCLTLYGPASIHQQIAFPAFSYVTVILIATDATLGDTLHGCWLALYASIQSLGPALLTMWLIGPAKFTSGTISLAVALAAFVVALPEWTHLVAKRIALGQIVIVYVIAFIKGAHTERIMHPLHVAASTAIGVLACILALLLPYPRLACWEVKENCKLLAENASERLKLYVKAFCEKDSALASSSISQAKSLTISGAKFLQSIKRYQGSVKWERLPFRFLRPYYMNPGKKLAELELSLKGMEMALTNISSFPVRMMEGKSKEGLQLLEEHISLIFKQIKNSSPCDPLTFPESSAENIIESLQTLHITPTDDQDLCSLFFLFCMKLLHCKPLTKPITSKQENEGSNNSSKQNGFFKSIRSNWTMNLSSRRLMPAFKCSLALGLAILFGLLYSKENGYWSGLPVAISLASAREPTFKVANVKAQGTVLGTIYGVVGCFVFERFLPIRFLSLLPWFIVTSFLRRSKMYGQAGGISAAIGAVLILGRKNFGPPSEFAIARITETFIGLSCSIMVELLLQPTRAASLAKTQLTKCLSSLSACVGSMSLEANQAILLENQRRLKLEVSVLEKFIGEADVEPNFWFLPFHSACFGKILGSLSKMVDLLLFSAQSVEFLEQESQKMGISWKESANKLEGDLQLFKEMVGSLIKCFEDLSLLKSLAFLDKELENRNICYDPELGKSPNPKIFKVSSSSDDENEIEGIIKSYLKHSKEVIDKFHDHDEDEEQKSEMILSLGAMGFCLMNLIEEAREIEKGIQELVQWENPGKDINLYEISCKVRALYN</sequence>
<name>A0A2C9V123_MANES</name>
<evidence type="ECO:0000313" key="8">
    <source>
        <dbReference type="EMBL" id="OAY37830.1"/>
    </source>
</evidence>
<keyword evidence="5 6" id="KW-0472">Membrane</keyword>
<feature type="transmembrane region" description="Helical" evidence="6">
    <location>
        <begin position="99"/>
        <end position="117"/>
    </location>
</feature>
<evidence type="ECO:0000256" key="2">
    <source>
        <dbReference type="ARBA" id="ARBA00022475"/>
    </source>
</evidence>
<evidence type="ECO:0000256" key="3">
    <source>
        <dbReference type="ARBA" id="ARBA00022692"/>
    </source>
</evidence>
<feature type="transmembrane region" description="Helical" evidence="6">
    <location>
        <begin position="124"/>
        <end position="142"/>
    </location>
</feature>
<dbReference type="AlphaFoldDB" id="A0A2C9V123"/>
<feature type="transmembrane region" description="Helical" evidence="6">
    <location>
        <begin position="460"/>
        <end position="483"/>
    </location>
</feature>
<feature type="transmembrane region" description="Helical" evidence="6">
    <location>
        <begin position="73"/>
        <end position="93"/>
    </location>
</feature>
<feature type="domain" description="Integral membrane bound transporter" evidence="7">
    <location>
        <begin position="413"/>
        <end position="541"/>
    </location>
</feature>
<evidence type="ECO:0000259" key="7">
    <source>
        <dbReference type="Pfam" id="PF13515"/>
    </source>
</evidence>
<evidence type="ECO:0000256" key="6">
    <source>
        <dbReference type="SAM" id="Phobius"/>
    </source>
</evidence>
<dbReference type="EMBL" id="CM004397">
    <property type="protein sequence ID" value="OAY37830.1"/>
    <property type="molecule type" value="Genomic_DNA"/>
</dbReference>
<dbReference type="OrthoDB" id="68611at2759"/>
<feature type="transmembrane region" description="Helical" evidence="6">
    <location>
        <begin position="495"/>
        <end position="512"/>
    </location>
</feature>
<comment type="caution">
    <text evidence="8">The sequence shown here is derived from an EMBL/GenBank/DDBJ whole genome shotgun (WGS) entry which is preliminary data.</text>
</comment>
<feature type="transmembrane region" description="Helical" evidence="6">
    <location>
        <begin position="154"/>
        <end position="175"/>
    </location>
</feature>
<keyword evidence="3 6" id="KW-0812">Transmembrane</keyword>
<gene>
    <name evidence="8" type="ORF">MANES_11G132400v8</name>
</gene>
<evidence type="ECO:0000256" key="1">
    <source>
        <dbReference type="ARBA" id="ARBA00004651"/>
    </source>
</evidence>
<feature type="transmembrane region" description="Helical" evidence="6">
    <location>
        <begin position="47"/>
        <end position="66"/>
    </location>
</feature>
<protein>
    <recommendedName>
        <fullName evidence="7">Integral membrane bound transporter domain-containing protein</fullName>
    </recommendedName>
</protein>
<organism evidence="8 9">
    <name type="scientific">Manihot esculenta</name>
    <name type="common">Cassava</name>
    <name type="synonym">Jatropha manihot</name>
    <dbReference type="NCBI Taxonomy" id="3983"/>
    <lineage>
        <taxon>Eukaryota</taxon>
        <taxon>Viridiplantae</taxon>
        <taxon>Streptophyta</taxon>
        <taxon>Embryophyta</taxon>
        <taxon>Tracheophyta</taxon>
        <taxon>Spermatophyta</taxon>
        <taxon>Magnoliopsida</taxon>
        <taxon>eudicotyledons</taxon>
        <taxon>Gunneridae</taxon>
        <taxon>Pentapetalae</taxon>
        <taxon>rosids</taxon>
        <taxon>fabids</taxon>
        <taxon>Malpighiales</taxon>
        <taxon>Euphorbiaceae</taxon>
        <taxon>Crotonoideae</taxon>
        <taxon>Manihoteae</taxon>
        <taxon>Manihot</taxon>
    </lineage>
</organism>
<evidence type="ECO:0000313" key="9">
    <source>
        <dbReference type="Proteomes" id="UP000091857"/>
    </source>
</evidence>
<keyword evidence="4 6" id="KW-1133">Transmembrane helix</keyword>
<dbReference type="InterPro" id="IPR049453">
    <property type="entry name" value="Memb_transporter_dom"/>
</dbReference>
<proteinExistence type="predicted"/>
<keyword evidence="9" id="KW-1185">Reference proteome</keyword>
<feature type="transmembrane region" description="Helical" evidence="6">
    <location>
        <begin position="21"/>
        <end position="41"/>
    </location>
</feature>
<dbReference type="Proteomes" id="UP000091857">
    <property type="component" value="Chromosome 11"/>
</dbReference>
<dbReference type="Gramene" id="Manes.11G132400.1.v8.1">
    <property type="protein sequence ID" value="Manes.11G132400.1.v8.1.CDS"/>
    <property type="gene ID" value="Manes.11G132400.v8.1"/>
</dbReference>
<reference evidence="9" key="1">
    <citation type="journal article" date="2016" name="Nat. Biotechnol.">
        <title>Sequencing wild and cultivated cassava and related species reveals extensive interspecific hybridization and genetic diversity.</title>
        <authorList>
            <person name="Bredeson J.V."/>
            <person name="Lyons J.B."/>
            <person name="Prochnik S.E."/>
            <person name="Wu G.A."/>
            <person name="Ha C.M."/>
            <person name="Edsinger-Gonzales E."/>
            <person name="Grimwood J."/>
            <person name="Schmutz J."/>
            <person name="Rabbi I.Y."/>
            <person name="Egesi C."/>
            <person name="Nauluvula P."/>
            <person name="Lebot V."/>
            <person name="Ndunguru J."/>
            <person name="Mkamilo G."/>
            <person name="Bart R.S."/>
            <person name="Setter T.L."/>
            <person name="Gleadow R.M."/>
            <person name="Kulakow P."/>
            <person name="Ferguson M.E."/>
            <person name="Rounsley S."/>
            <person name="Rokhsar D.S."/>
        </authorList>
    </citation>
    <scope>NUCLEOTIDE SEQUENCE [LARGE SCALE GENOMIC DNA]</scope>
    <source>
        <strain evidence="9">cv. AM560-2</strain>
    </source>
</reference>
<dbReference type="STRING" id="3983.A0A2C9V123"/>
<evidence type="ECO:0000256" key="4">
    <source>
        <dbReference type="ARBA" id="ARBA00022989"/>
    </source>
</evidence>
<keyword evidence="2" id="KW-1003">Cell membrane</keyword>
<dbReference type="Pfam" id="PF13515">
    <property type="entry name" value="FUSC_2"/>
    <property type="match status" value="1"/>
</dbReference>
<dbReference type="OMA" id="LIPWFIF"/>